<dbReference type="Gene3D" id="3.40.50.12780">
    <property type="entry name" value="N-terminal domain of ligase-like"/>
    <property type="match status" value="1"/>
</dbReference>
<comment type="caution">
    <text evidence="7">The sequence shown here is derived from an EMBL/GenBank/DDBJ whole genome shotgun (WGS) entry which is preliminary data.</text>
</comment>
<dbReference type="GO" id="GO:0005783">
    <property type="term" value="C:endoplasmic reticulum"/>
    <property type="evidence" value="ECO:0007669"/>
    <property type="project" value="TreeGrafter"/>
</dbReference>
<dbReference type="GO" id="GO:0004467">
    <property type="term" value="F:long-chain fatty acid-CoA ligase activity"/>
    <property type="evidence" value="ECO:0007669"/>
    <property type="project" value="InterPro"/>
</dbReference>
<keyword evidence="8" id="KW-1185">Reference proteome</keyword>
<keyword evidence="3" id="KW-0547">Nucleotide-binding</keyword>
<dbReference type="PANTHER" id="PTHR43272">
    <property type="entry name" value="LONG-CHAIN-FATTY-ACID--COA LIGASE"/>
    <property type="match status" value="1"/>
</dbReference>
<dbReference type="GO" id="GO:0016020">
    <property type="term" value="C:membrane"/>
    <property type="evidence" value="ECO:0007669"/>
    <property type="project" value="TreeGrafter"/>
</dbReference>
<feature type="domain" description="AMP-dependent synthetase/ligase" evidence="6">
    <location>
        <begin position="136"/>
        <end position="543"/>
    </location>
</feature>
<dbReference type="EMBL" id="BSXW01012432">
    <property type="protein sequence ID" value="GMF64820.1"/>
    <property type="molecule type" value="Genomic_DNA"/>
</dbReference>
<dbReference type="AlphaFoldDB" id="A0A9W7D9S1"/>
<dbReference type="SUPFAM" id="SSF56801">
    <property type="entry name" value="Acetyl-CoA synthetase-like"/>
    <property type="match status" value="1"/>
</dbReference>
<evidence type="ECO:0000256" key="3">
    <source>
        <dbReference type="ARBA" id="ARBA00022741"/>
    </source>
</evidence>
<dbReference type="CDD" id="cd05927">
    <property type="entry name" value="LC-FACS_euk"/>
    <property type="match status" value="1"/>
</dbReference>
<gene>
    <name evidence="7" type="ORF">Plil01_001758200</name>
</gene>
<proteinExistence type="inferred from homology"/>
<organism evidence="7 8">
    <name type="scientific">Phytophthora lilii</name>
    <dbReference type="NCBI Taxonomy" id="2077276"/>
    <lineage>
        <taxon>Eukaryota</taxon>
        <taxon>Sar</taxon>
        <taxon>Stramenopiles</taxon>
        <taxon>Oomycota</taxon>
        <taxon>Peronosporomycetes</taxon>
        <taxon>Peronosporales</taxon>
        <taxon>Peronosporaceae</taxon>
        <taxon>Phytophthora</taxon>
    </lineage>
</organism>
<accession>A0A9W7D9S1</accession>
<evidence type="ECO:0000256" key="1">
    <source>
        <dbReference type="ARBA" id="ARBA00006432"/>
    </source>
</evidence>
<evidence type="ECO:0000256" key="5">
    <source>
        <dbReference type="SAM" id="MobiDB-lite"/>
    </source>
</evidence>
<name>A0A9W7D9S1_9STRA</name>
<dbReference type="GO" id="GO:0005524">
    <property type="term" value="F:ATP binding"/>
    <property type="evidence" value="ECO:0007669"/>
    <property type="project" value="UniProtKB-KW"/>
</dbReference>
<dbReference type="InterPro" id="IPR042099">
    <property type="entry name" value="ANL_N_sf"/>
</dbReference>
<dbReference type="OrthoDB" id="1700726at2759"/>
<keyword evidence="4" id="KW-0067">ATP-binding</keyword>
<evidence type="ECO:0000313" key="8">
    <source>
        <dbReference type="Proteomes" id="UP001165083"/>
    </source>
</evidence>
<dbReference type="InterPro" id="IPR045311">
    <property type="entry name" value="LC-FACS_euk"/>
</dbReference>
<comment type="similarity">
    <text evidence="1">Belongs to the ATP-dependent AMP-binding enzyme family.</text>
</comment>
<reference evidence="7" key="1">
    <citation type="submission" date="2023-04" db="EMBL/GenBank/DDBJ databases">
        <title>Phytophthora lilii NBRC 32176.</title>
        <authorList>
            <person name="Ichikawa N."/>
            <person name="Sato H."/>
            <person name="Tonouchi N."/>
        </authorList>
    </citation>
    <scope>NUCLEOTIDE SEQUENCE</scope>
    <source>
        <strain evidence="7">NBRC 32176</strain>
    </source>
</reference>
<dbReference type="InterPro" id="IPR000873">
    <property type="entry name" value="AMP-dep_synth/lig_dom"/>
</dbReference>
<dbReference type="Pfam" id="PF00501">
    <property type="entry name" value="AMP-binding"/>
    <property type="match status" value="1"/>
</dbReference>
<dbReference type="PANTHER" id="PTHR43272:SF33">
    <property type="entry name" value="AMP-BINDING DOMAIN-CONTAINING PROTEIN-RELATED"/>
    <property type="match status" value="1"/>
</dbReference>
<evidence type="ECO:0000256" key="4">
    <source>
        <dbReference type="ARBA" id="ARBA00022840"/>
    </source>
</evidence>
<evidence type="ECO:0000259" key="6">
    <source>
        <dbReference type="Pfam" id="PF00501"/>
    </source>
</evidence>
<sequence>MYRLIGTSSISPVALLHNQTGQVRQRIRPVNAVPVPRSPAAAASAAARGLATLQPPASPRPPPSAAMSAAAEAAGPGLIHSRELPATATATRGPVHVSTLRSGFDPSFTLYTNLLSRREIDPDGSHKLFGTRAVDPETGAVGPYEWVTLSEFLVAVENCSAGMSRELGLRRGALVGIFSKNRYEWSVVEHSTSRMTYTLVPLYDTLGPTAVPYIINHTEMKVIFCAKEQVKTLMACVKHCPSVETVVQFEDKIDGEDVSFARANNVSLMTLDQLMEIGRANPVEADPPLPDDLCTICYTSGTMGDPKGVMLTHSNMIASILCSIEITPLYESDVHLSFLPLAHCFERNVQAHIIAKGGCIGYYQGDVTKLLEDMAELRPTVFPSVPRLLNRIHDKITQGVAAAGGLKKLLFVQAYAAKKEYLADGYFTHAFWDRLVFDKLKMVLGGRVRYILSGSAPLSKEVKEFMAIAFCCPVLEGYGLTETAAVVSCAMADMPMTRHVGIPVSGAQICLEDVPEKHYSVRDSPCPRGEILTKSGHVFKGYYKQPELTSEVLDADGWFHTGDIGQWNPDGTLTVIDRKKNIYKLSQGEYVSPERVEGVYSQSPFVAQVFVHGDSFKNYAVGIVVPDPEFVAAWAEKQGLKGEEASLEKLCAPGNKTLLSAVQEDLRQLALEAKLLPFERAHKLRLHAEQFTPENGLATPTFKPKRFELIKYFGSVIDEMYEEQSKL</sequence>
<evidence type="ECO:0000313" key="7">
    <source>
        <dbReference type="EMBL" id="GMF64820.1"/>
    </source>
</evidence>
<protein>
    <submittedName>
        <fullName evidence="7">Unnamed protein product</fullName>
    </submittedName>
</protein>
<feature type="region of interest" description="Disordered" evidence="5">
    <location>
        <begin position="44"/>
        <end position="72"/>
    </location>
</feature>
<dbReference type="Proteomes" id="UP001165083">
    <property type="component" value="Unassembled WGS sequence"/>
</dbReference>
<keyword evidence="2" id="KW-0436">Ligase</keyword>
<evidence type="ECO:0000256" key="2">
    <source>
        <dbReference type="ARBA" id="ARBA00022598"/>
    </source>
</evidence>